<gene>
    <name evidence="1" type="ORF">WMO25_02755</name>
</gene>
<evidence type="ECO:0000313" key="1">
    <source>
        <dbReference type="EMBL" id="MEQ2364014.1"/>
    </source>
</evidence>
<keyword evidence="2" id="KW-1185">Reference proteome</keyword>
<sequence length="238" mass="26141">MLLLSGLFHAMSVCSQVNHYLCMTGRKIAAYSRSEKGVDQGTLYQLFYSEIGGSGIDRDDIAGGYAGLIPRAESSEQGRLIKLSIRFGIRMPGYLLPSRTIWTVETVYIRPWTGESAEMYSGAGEYGQSGQVYVAENGSVYHRDLSCTYLALSIHACSMSSVQHLRNQYGARYVQCERCGHVSDKNQTVFITDMGTAWHTDRHCSGLKRTMDGMSQKEAEQSGLRPCSRCGVSGGGDA</sequence>
<dbReference type="Proteomes" id="UP001469749">
    <property type="component" value="Unassembled WGS sequence"/>
</dbReference>
<dbReference type="EMBL" id="JBBMEK010000018">
    <property type="protein sequence ID" value="MEQ2364014.1"/>
    <property type="molecule type" value="Genomic_DNA"/>
</dbReference>
<name>A0ABV1B0V9_9FIRM</name>
<organism evidence="1 2">
    <name type="scientific">Coprococcus intestinihominis</name>
    <dbReference type="NCBI Taxonomy" id="3133154"/>
    <lineage>
        <taxon>Bacteria</taxon>
        <taxon>Bacillati</taxon>
        <taxon>Bacillota</taxon>
        <taxon>Clostridia</taxon>
        <taxon>Lachnospirales</taxon>
        <taxon>Lachnospiraceae</taxon>
        <taxon>Coprococcus</taxon>
    </lineage>
</organism>
<evidence type="ECO:0000313" key="2">
    <source>
        <dbReference type="Proteomes" id="UP001469749"/>
    </source>
</evidence>
<protein>
    <submittedName>
        <fullName evidence="1">Uncharacterized protein</fullName>
    </submittedName>
</protein>
<accession>A0ABV1B0V9</accession>
<reference evidence="1 2" key="1">
    <citation type="submission" date="2024-03" db="EMBL/GenBank/DDBJ databases">
        <title>Human intestinal bacterial collection.</title>
        <authorList>
            <person name="Pauvert C."/>
            <person name="Hitch T.C.A."/>
            <person name="Clavel T."/>
        </authorList>
    </citation>
    <scope>NUCLEOTIDE SEQUENCE [LARGE SCALE GENOMIC DNA]</scope>
    <source>
        <strain evidence="1 2">CLA-AA-H190</strain>
    </source>
</reference>
<comment type="caution">
    <text evidence="1">The sequence shown here is derived from an EMBL/GenBank/DDBJ whole genome shotgun (WGS) entry which is preliminary data.</text>
</comment>
<proteinExistence type="predicted"/>